<keyword evidence="3" id="KW-0813">Transport</keyword>
<keyword evidence="6 8" id="KW-1133">Transmembrane helix</keyword>
<protein>
    <submittedName>
        <fullName evidence="9">4-azaleucine resistance transporter AzlC</fullName>
    </submittedName>
</protein>
<dbReference type="Pfam" id="PF03591">
    <property type="entry name" value="AzlC"/>
    <property type="match status" value="1"/>
</dbReference>
<dbReference type="PANTHER" id="PTHR34979">
    <property type="entry name" value="INNER MEMBRANE PROTEIN YGAZ"/>
    <property type="match status" value="1"/>
</dbReference>
<dbReference type="InterPro" id="IPR011606">
    <property type="entry name" value="Brnchd-chn_aa_trnsp_permease"/>
</dbReference>
<evidence type="ECO:0000256" key="6">
    <source>
        <dbReference type="ARBA" id="ARBA00022989"/>
    </source>
</evidence>
<dbReference type="GO" id="GO:1903785">
    <property type="term" value="P:L-valine transmembrane transport"/>
    <property type="evidence" value="ECO:0007669"/>
    <property type="project" value="TreeGrafter"/>
</dbReference>
<sequence>MTRFNEMRLGVVASIPMIVGGIPFGLLFGSLASSYGLSPWFAIAMSSMVFAGSAQFVAIGLISIDAPLWVIVSTTFIVNLRHLLYAADLVKYVKQLPMRLRILMGFGLIDETYAAVRPLYGNGVINTVTGHRAYIGSFLAFYVMWNVTTLLGVLSGELIPGMSEWGLEFAMVATFISIITPYLKAAPFWLAAVSAALASVVLVDLPNNLGLLVSAIIAVSVGYFADLALQRAKASKDSASRSTTSKDVEVEL</sequence>
<organism evidence="9 10">
    <name type="scientific">Marinomonas pollencensis</name>
    <dbReference type="NCBI Taxonomy" id="491954"/>
    <lineage>
        <taxon>Bacteria</taxon>
        <taxon>Pseudomonadati</taxon>
        <taxon>Pseudomonadota</taxon>
        <taxon>Gammaproteobacteria</taxon>
        <taxon>Oceanospirillales</taxon>
        <taxon>Oceanospirillaceae</taxon>
        <taxon>Marinomonas</taxon>
    </lineage>
</organism>
<keyword evidence="5 8" id="KW-0812">Transmembrane</keyword>
<evidence type="ECO:0000313" key="10">
    <source>
        <dbReference type="Proteomes" id="UP000256542"/>
    </source>
</evidence>
<feature type="transmembrane region" description="Helical" evidence="8">
    <location>
        <begin position="165"/>
        <end position="183"/>
    </location>
</feature>
<proteinExistence type="inferred from homology"/>
<dbReference type="Proteomes" id="UP000256542">
    <property type="component" value="Unassembled WGS sequence"/>
</dbReference>
<dbReference type="AlphaFoldDB" id="A0A3E0DRS7"/>
<reference evidence="9 10" key="1">
    <citation type="submission" date="2018-08" db="EMBL/GenBank/DDBJ databases">
        <title>Genomic Encyclopedia of Type Strains, Phase III (KMG-III): the genomes of soil and plant-associated and newly described type strains.</title>
        <authorList>
            <person name="Whitman W."/>
        </authorList>
    </citation>
    <scope>NUCLEOTIDE SEQUENCE [LARGE SCALE GENOMIC DNA]</scope>
    <source>
        <strain evidence="9 10">CECT 7375</strain>
    </source>
</reference>
<evidence type="ECO:0000256" key="7">
    <source>
        <dbReference type="ARBA" id="ARBA00023136"/>
    </source>
</evidence>
<keyword evidence="7 8" id="KW-0472">Membrane</keyword>
<comment type="similarity">
    <text evidence="2">Belongs to the AzlC family.</text>
</comment>
<dbReference type="PANTHER" id="PTHR34979:SF1">
    <property type="entry name" value="INNER MEMBRANE PROTEIN YGAZ"/>
    <property type="match status" value="1"/>
</dbReference>
<keyword evidence="10" id="KW-1185">Reference proteome</keyword>
<comment type="caution">
    <text evidence="9">The sequence shown here is derived from an EMBL/GenBank/DDBJ whole genome shotgun (WGS) entry which is preliminary data.</text>
</comment>
<feature type="transmembrane region" description="Helical" evidence="8">
    <location>
        <begin position="7"/>
        <end position="28"/>
    </location>
</feature>
<accession>A0A3E0DRS7</accession>
<dbReference type="GO" id="GO:0005886">
    <property type="term" value="C:plasma membrane"/>
    <property type="evidence" value="ECO:0007669"/>
    <property type="project" value="UniProtKB-SubCell"/>
</dbReference>
<dbReference type="EMBL" id="QUNG01000002">
    <property type="protein sequence ID" value="REG85811.1"/>
    <property type="molecule type" value="Genomic_DNA"/>
</dbReference>
<evidence type="ECO:0000256" key="2">
    <source>
        <dbReference type="ARBA" id="ARBA00010735"/>
    </source>
</evidence>
<dbReference type="RefSeq" id="WP_115896583.1">
    <property type="nucleotide sequence ID" value="NZ_QUNG01000002.1"/>
</dbReference>
<gene>
    <name evidence="9" type="ORF">DFP81_102350</name>
</gene>
<evidence type="ECO:0000256" key="8">
    <source>
        <dbReference type="SAM" id="Phobius"/>
    </source>
</evidence>
<evidence type="ECO:0000256" key="1">
    <source>
        <dbReference type="ARBA" id="ARBA00004651"/>
    </source>
</evidence>
<evidence type="ECO:0000256" key="4">
    <source>
        <dbReference type="ARBA" id="ARBA00022475"/>
    </source>
</evidence>
<name>A0A3E0DRS7_9GAMM</name>
<keyword evidence="4" id="KW-1003">Cell membrane</keyword>
<comment type="subcellular location">
    <subcellularLocation>
        <location evidence="1">Cell membrane</location>
        <topology evidence="1">Multi-pass membrane protein</topology>
    </subcellularLocation>
</comment>
<feature type="transmembrane region" description="Helical" evidence="8">
    <location>
        <begin position="211"/>
        <end position="229"/>
    </location>
</feature>
<evidence type="ECO:0000256" key="3">
    <source>
        <dbReference type="ARBA" id="ARBA00022448"/>
    </source>
</evidence>
<evidence type="ECO:0000313" key="9">
    <source>
        <dbReference type="EMBL" id="REG85811.1"/>
    </source>
</evidence>
<evidence type="ECO:0000256" key="5">
    <source>
        <dbReference type="ARBA" id="ARBA00022692"/>
    </source>
</evidence>
<feature type="transmembrane region" description="Helical" evidence="8">
    <location>
        <begin position="132"/>
        <end position="153"/>
    </location>
</feature>
<dbReference type="OrthoDB" id="9803444at2"/>